<keyword evidence="1" id="KW-1133">Transmembrane helix</keyword>
<feature type="transmembrane region" description="Helical" evidence="1">
    <location>
        <begin position="57"/>
        <end position="76"/>
    </location>
</feature>
<feature type="transmembrane region" description="Helical" evidence="1">
    <location>
        <begin position="327"/>
        <end position="348"/>
    </location>
</feature>
<feature type="transmembrane region" description="Helical" evidence="1">
    <location>
        <begin position="88"/>
        <end position="110"/>
    </location>
</feature>
<evidence type="ECO:0000313" key="3">
    <source>
        <dbReference type="Proteomes" id="UP000179266"/>
    </source>
</evidence>
<dbReference type="InterPro" id="IPR036927">
    <property type="entry name" value="Cyt_c_oxase-like_su1_sf"/>
</dbReference>
<keyword evidence="1" id="KW-0812">Transmembrane</keyword>
<name>A0A1F7S8G4_9BACT</name>
<evidence type="ECO:0000313" key="2">
    <source>
        <dbReference type="EMBL" id="OGL50059.1"/>
    </source>
</evidence>
<accession>A0A1F7S8G4</accession>
<dbReference type="AlphaFoldDB" id="A0A1F7S8G4"/>
<sequence>MEEKKYKQFDFLNIYIKSALVLGVIGGFFPIVILLVLKSYLHKYSEITYQIQIVIEHFFYFGWIGISLMGITIYFLMKYRDVDVLWKYMPLSTMWLMVSGVTLKGLFQVFSGNHSFATLVILGGLLEFSSVIVYSYMIYILIHSGKKRREKYEDFIITGCFWFFLAGCLNLYGIFFMVQNELLYFPPQYEKIINHILFFGFFLTTVIGISLRSIPEILGFKPVKDFLNNEILWLLTLGIFLMGYSLVREKGMPFMLSTTMEFFSIMAFIYSLNIFRKMDKARFSGEDLMFARFIRISYFWATAFIFYYIVLNYYWLITGRDIRFVYAFIRDQLCVEGALTMLIIGIFYRIMAELNNNIPYKFEGSRQVFWLLNIGVLMKIVITLIYYFHRTTGFMFLIISQLMIAVAAGIFLIDVWTTDKRKEKGEVFF</sequence>
<evidence type="ECO:0000256" key="1">
    <source>
        <dbReference type="SAM" id="Phobius"/>
    </source>
</evidence>
<dbReference type="SUPFAM" id="SSF81442">
    <property type="entry name" value="Cytochrome c oxidase subunit I-like"/>
    <property type="match status" value="1"/>
</dbReference>
<feature type="transmembrane region" description="Helical" evidence="1">
    <location>
        <begin position="231"/>
        <end position="247"/>
    </location>
</feature>
<proteinExistence type="predicted"/>
<feature type="transmembrane region" description="Helical" evidence="1">
    <location>
        <begin position="116"/>
        <end position="142"/>
    </location>
</feature>
<feature type="transmembrane region" description="Helical" evidence="1">
    <location>
        <begin position="296"/>
        <end position="315"/>
    </location>
</feature>
<dbReference type="Proteomes" id="UP000179266">
    <property type="component" value="Unassembled WGS sequence"/>
</dbReference>
<gene>
    <name evidence="2" type="ORF">A2161_12770</name>
</gene>
<feature type="transmembrane region" description="Helical" evidence="1">
    <location>
        <begin position="253"/>
        <end position="275"/>
    </location>
</feature>
<feature type="transmembrane region" description="Helical" evidence="1">
    <location>
        <begin position="394"/>
        <end position="416"/>
    </location>
</feature>
<feature type="transmembrane region" description="Helical" evidence="1">
    <location>
        <begin position="154"/>
        <end position="172"/>
    </location>
</feature>
<keyword evidence="1" id="KW-0472">Membrane</keyword>
<feature type="transmembrane region" description="Helical" evidence="1">
    <location>
        <begin position="192"/>
        <end position="211"/>
    </location>
</feature>
<organism evidence="2 3">
    <name type="scientific">Candidatus Schekmanbacteria bacterium RBG_13_48_7</name>
    <dbReference type="NCBI Taxonomy" id="1817878"/>
    <lineage>
        <taxon>Bacteria</taxon>
        <taxon>Candidatus Schekmaniibacteriota</taxon>
    </lineage>
</organism>
<protein>
    <submittedName>
        <fullName evidence="2">Uncharacterized protein</fullName>
    </submittedName>
</protein>
<feature type="transmembrane region" description="Helical" evidence="1">
    <location>
        <begin position="368"/>
        <end position="388"/>
    </location>
</feature>
<dbReference type="EMBL" id="MGDD01000007">
    <property type="protein sequence ID" value="OGL50059.1"/>
    <property type="molecule type" value="Genomic_DNA"/>
</dbReference>
<reference evidence="2 3" key="1">
    <citation type="journal article" date="2016" name="Nat. Commun.">
        <title>Thousands of microbial genomes shed light on interconnected biogeochemical processes in an aquifer system.</title>
        <authorList>
            <person name="Anantharaman K."/>
            <person name="Brown C.T."/>
            <person name="Hug L.A."/>
            <person name="Sharon I."/>
            <person name="Castelle C.J."/>
            <person name="Probst A.J."/>
            <person name="Thomas B.C."/>
            <person name="Singh A."/>
            <person name="Wilkins M.J."/>
            <person name="Karaoz U."/>
            <person name="Brodie E.L."/>
            <person name="Williams K.H."/>
            <person name="Hubbard S.S."/>
            <person name="Banfield J.F."/>
        </authorList>
    </citation>
    <scope>NUCLEOTIDE SEQUENCE [LARGE SCALE GENOMIC DNA]</scope>
</reference>
<feature type="transmembrane region" description="Helical" evidence="1">
    <location>
        <begin position="12"/>
        <end position="37"/>
    </location>
</feature>
<dbReference type="Gene3D" id="1.20.210.10">
    <property type="entry name" value="Cytochrome c oxidase-like, subunit I domain"/>
    <property type="match status" value="1"/>
</dbReference>
<comment type="caution">
    <text evidence="2">The sequence shown here is derived from an EMBL/GenBank/DDBJ whole genome shotgun (WGS) entry which is preliminary data.</text>
</comment>